<dbReference type="InterPro" id="IPR000073">
    <property type="entry name" value="AB_hydrolase_1"/>
</dbReference>
<dbReference type="GeneID" id="86992414"/>
<gene>
    <name evidence="2" type="ORF">BOV88_11495</name>
</gene>
<accession>A0A1T2CH68</accession>
<dbReference type="Proteomes" id="UP000190962">
    <property type="component" value="Unassembled WGS sequence"/>
</dbReference>
<protein>
    <recommendedName>
        <fullName evidence="1">AB hydrolase-1 domain-containing protein</fullName>
    </recommendedName>
</protein>
<dbReference type="AlphaFoldDB" id="A0A1T2CH68"/>
<reference evidence="2 3" key="1">
    <citation type="submission" date="2016-11" db="EMBL/GenBank/DDBJ databases">
        <title>Mixed transmission modes and dynamic genome evolution in an obligate animal-bacterial symbiosis.</title>
        <authorList>
            <person name="Russell S.L."/>
            <person name="Corbett-Detig R.B."/>
            <person name="Cavanaugh C.M."/>
        </authorList>
    </citation>
    <scope>NUCLEOTIDE SEQUENCE [LARGE SCALE GENOMIC DNA]</scope>
    <source>
        <strain evidence="2">MA-KB16</strain>
    </source>
</reference>
<proteinExistence type="predicted"/>
<name>A0A1T2CH68_SOVGS</name>
<dbReference type="RefSeq" id="WP_078453456.1">
    <property type="nucleotide sequence ID" value="NZ_MPNX01000020.1"/>
</dbReference>
<dbReference type="SUPFAM" id="SSF53474">
    <property type="entry name" value="alpha/beta-Hydrolases"/>
    <property type="match status" value="1"/>
</dbReference>
<dbReference type="Pfam" id="PF00561">
    <property type="entry name" value="Abhydrolase_1"/>
    <property type="match status" value="1"/>
</dbReference>
<evidence type="ECO:0000313" key="2">
    <source>
        <dbReference type="EMBL" id="OOY34210.1"/>
    </source>
</evidence>
<comment type="caution">
    <text evidence="2">The sequence shown here is derived from an EMBL/GenBank/DDBJ whole genome shotgun (WGS) entry which is preliminary data.</text>
</comment>
<dbReference type="InterPro" id="IPR029058">
    <property type="entry name" value="AB_hydrolase_fold"/>
</dbReference>
<dbReference type="Gene3D" id="3.40.50.1820">
    <property type="entry name" value="alpha/beta hydrolase"/>
    <property type="match status" value="1"/>
</dbReference>
<organism evidence="2 3">
    <name type="scientific">Solemya velum gill symbiont</name>
    <dbReference type="NCBI Taxonomy" id="2340"/>
    <lineage>
        <taxon>Bacteria</taxon>
        <taxon>Pseudomonadati</taxon>
        <taxon>Pseudomonadota</taxon>
        <taxon>Gammaproteobacteria</taxon>
        <taxon>sulfur-oxidizing symbionts</taxon>
    </lineage>
</organism>
<sequence length="206" mass="22657">MADMPAESAYLDGGKSEIALVLAHGIELNPTSKVVDPLRKGVHRSLGYHTLSLQMPNKRTSWDAYGAYFPEAYATINEGVKFLKEEKGVTKIYLLGHSMGGRMISAYAAEYDDEAFMGLIVAGCFNNGPRVLSCKSSLKKVKLPVLDIWAGGDQRDRSAAQSRRGMISSTFKQVQISGANHSYAGYEDMLVKTVVNWLKSEINKDE</sequence>
<evidence type="ECO:0000313" key="3">
    <source>
        <dbReference type="Proteomes" id="UP000190962"/>
    </source>
</evidence>
<evidence type="ECO:0000259" key="1">
    <source>
        <dbReference type="Pfam" id="PF00561"/>
    </source>
</evidence>
<dbReference type="EMBL" id="MPNX01000020">
    <property type="protein sequence ID" value="OOY34210.1"/>
    <property type="molecule type" value="Genomic_DNA"/>
</dbReference>
<feature type="domain" description="AB hydrolase-1" evidence="1">
    <location>
        <begin position="71"/>
        <end position="113"/>
    </location>
</feature>